<dbReference type="Proteomes" id="UP000005104">
    <property type="component" value="Chromosome"/>
</dbReference>
<sequence length="67" mass="7618">MKKTGKRMGNTSKKKPIKAFWDYFAAIAFILAGSYYLATERASTGAIYILVGLFFFVITRSRDTKKK</sequence>
<gene>
    <name evidence="2" type="ORF">DesyoDRAFT_3354</name>
</gene>
<dbReference type="AlphaFoldDB" id="H5Y5D0"/>
<accession>H5Y5D0</accession>
<dbReference type="RefSeq" id="WP_007784746.1">
    <property type="nucleotide sequence ID" value="NZ_CM001441.1"/>
</dbReference>
<dbReference type="EMBL" id="CM001441">
    <property type="protein sequence ID" value="EHQ90380.1"/>
    <property type="molecule type" value="Genomic_DNA"/>
</dbReference>
<proteinExistence type="predicted"/>
<dbReference type="HOGENOM" id="CLU_2805543_0_0_9"/>
<feature type="transmembrane region" description="Helical" evidence="1">
    <location>
        <begin position="20"/>
        <end position="38"/>
    </location>
</feature>
<keyword evidence="3" id="KW-1185">Reference proteome</keyword>
<keyword evidence="1" id="KW-0472">Membrane</keyword>
<feature type="transmembrane region" description="Helical" evidence="1">
    <location>
        <begin position="44"/>
        <end position="61"/>
    </location>
</feature>
<reference evidence="2 3" key="1">
    <citation type="submission" date="2011-11" db="EMBL/GenBank/DDBJ databases">
        <title>The Noncontiguous Finished genome of Desulfosporosinus youngiae DSM 17734.</title>
        <authorList>
            <consortium name="US DOE Joint Genome Institute (JGI-PGF)"/>
            <person name="Lucas S."/>
            <person name="Han J."/>
            <person name="Lapidus A."/>
            <person name="Cheng J.-F."/>
            <person name="Goodwin L."/>
            <person name="Pitluck S."/>
            <person name="Peters L."/>
            <person name="Ovchinnikova G."/>
            <person name="Lu M."/>
            <person name="Land M.L."/>
            <person name="Hauser L."/>
            <person name="Pester M."/>
            <person name="Spring S."/>
            <person name="Ollivier B."/>
            <person name="Rattei T."/>
            <person name="Klenk H.-P."/>
            <person name="Wagner M."/>
            <person name="Loy A."/>
            <person name="Woyke T.J."/>
        </authorList>
    </citation>
    <scope>NUCLEOTIDE SEQUENCE [LARGE SCALE GENOMIC DNA]</scope>
    <source>
        <strain evidence="2 3">DSM 17734</strain>
    </source>
</reference>
<keyword evidence="1" id="KW-1133">Transmembrane helix</keyword>
<protein>
    <submittedName>
        <fullName evidence="2">Uncharacterized protein</fullName>
    </submittedName>
</protein>
<name>H5Y5D0_9FIRM</name>
<evidence type="ECO:0000313" key="3">
    <source>
        <dbReference type="Proteomes" id="UP000005104"/>
    </source>
</evidence>
<organism evidence="2 3">
    <name type="scientific">Desulfosporosinus youngiae DSM 17734</name>
    <dbReference type="NCBI Taxonomy" id="768710"/>
    <lineage>
        <taxon>Bacteria</taxon>
        <taxon>Bacillati</taxon>
        <taxon>Bacillota</taxon>
        <taxon>Clostridia</taxon>
        <taxon>Eubacteriales</taxon>
        <taxon>Desulfitobacteriaceae</taxon>
        <taxon>Desulfosporosinus</taxon>
    </lineage>
</organism>
<evidence type="ECO:0000256" key="1">
    <source>
        <dbReference type="SAM" id="Phobius"/>
    </source>
</evidence>
<dbReference type="OrthoDB" id="1799470at2"/>
<keyword evidence="1" id="KW-0812">Transmembrane</keyword>
<evidence type="ECO:0000313" key="2">
    <source>
        <dbReference type="EMBL" id="EHQ90380.1"/>
    </source>
</evidence>